<dbReference type="GO" id="GO:0016787">
    <property type="term" value="F:hydrolase activity"/>
    <property type="evidence" value="ECO:0007669"/>
    <property type="project" value="UniProtKB-KW"/>
</dbReference>
<name>A0A7V7VQ03_9HYPH</name>
<feature type="domain" description="AB hydrolase-1" evidence="1">
    <location>
        <begin position="15"/>
        <end position="84"/>
    </location>
</feature>
<sequence length="88" mass="9481">MQFSRLACGPRNGEVVLLLHGFPQFADSWTEVMLELANAGYSAIAVNQRGYSTGAQPKRRGAYTVDELVADVLGIADALGSRPIDLSR</sequence>
<dbReference type="InterPro" id="IPR029058">
    <property type="entry name" value="AB_hydrolase_fold"/>
</dbReference>
<dbReference type="InterPro" id="IPR000073">
    <property type="entry name" value="AB_hydrolase_1"/>
</dbReference>
<proteinExistence type="predicted"/>
<evidence type="ECO:0000313" key="2">
    <source>
        <dbReference type="EMBL" id="KAB2654618.1"/>
    </source>
</evidence>
<dbReference type="AlphaFoldDB" id="A0A7V7VQ03"/>
<dbReference type="Pfam" id="PF00561">
    <property type="entry name" value="Abhydrolase_1"/>
    <property type="match status" value="1"/>
</dbReference>
<dbReference type="SUPFAM" id="SSF53474">
    <property type="entry name" value="alpha/beta-Hydrolases"/>
    <property type="match status" value="1"/>
</dbReference>
<dbReference type="Gene3D" id="3.40.50.1820">
    <property type="entry name" value="alpha/beta hydrolase"/>
    <property type="match status" value="1"/>
</dbReference>
<comment type="caution">
    <text evidence="2">The sequence shown here is derived from an EMBL/GenBank/DDBJ whole genome shotgun (WGS) entry which is preliminary data.</text>
</comment>
<evidence type="ECO:0000313" key="3">
    <source>
        <dbReference type="Proteomes" id="UP000460650"/>
    </source>
</evidence>
<organism evidence="2 3">
    <name type="scientific">Brucella tritici</name>
    <dbReference type="NCBI Taxonomy" id="94626"/>
    <lineage>
        <taxon>Bacteria</taxon>
        <taxon>Pseudomonadati</taxon>
        <taxon>Pseudomonadota</taxon>
        <taxon>Alphaproteobacteria</taxon>
        <taxon>Hyphomicrobiales</taxon>
        <taxon>Brucellaceae</taxon>
        <taxon>Brucella/Ochrobactrum group</taxon>
        <taxon>Brucella</taxon>
    </lineage>
</organism>
<keyword evidence="2" id="KW-0378">Hydrolase</keyword>
<dbReference type="PANTHER" id="PTHR43329">
    <property type="entry name" value="EPOXIDE HYDROLASE"/>
    <property type="match status" value="1"/>
</dbReference>
<protein>
    <submittedName>
        <fullName evidence="2">Alpha/beta hydrolase</fullName>
    </submittedName>
</protein>
<accession>A0A7V7VQ03</accession>
<gene>
    <name evidence="2" type="ORF">F9K94_23880</name>
</gene>
<dbReference type="Proteomes" id="UP000460650">
    <property type="component" value="Unassembled WGS sequence"/>
</dbReference>
<reference evidence="2 3" key="1">
    <citation type="submission" date="2019-09" db="EMBL/GenBank/DDBJ databases">
        <title>Taxonomic organization of the family Brucellaceae based on a phylogenomic approach.</title>
        <authorList>
            <person name="Leclercq S."/>
            <person name="Cloeckaert A."/>
            <person name="Zygmunt M.S."/>
        </authorList>
    </citation>
    <scope>NUCLEOTIDE SEQUENCE [LARGE SCALE GENOMIC DNA]</scope>
    <source>
        <strain evidence="2 3">TA93</strain>
    </source>
</reference>
<evidence type="ECO:0000259" key="1">
    <source>
        <dbReference type="Pfam" id="PF00561"/>
    </source>
</evidence>
<dbReference type="EMBL" id="WBVY01000013">
    <property type="protein sequence ID" value="KAB2654618.1"/>
    <property type="molecule type" value="Genomic_DNA"/>
</dbReference>